<dbReference type="VEuPathDB" id="FungiDB:A9K55_008801"/>
<name>A0A2H4SIL9_CORMI</name>
<reference evidence="1 2" key="1">
    <citation type="journal article" date="2017" name="BMC Genomics">
        <title>Chromosome level assembly and secondary metabolite potential of the parasitic fungus Cordyceps militaris.</title>
        <authorList>
            <person name="Kramer G.J."/>
            <person name="Nodwell J.R."/>
        </authorList>
    </citation>
    <scope>NUCLEOTIDE SEQUENCE [LARGE SCALE GENOMIC DNA]</scope>
    <source>
        <strain evidence="1 2">ATCC 34164</strain>
    </source>
</reference>
<evidence type="ECO:0000313" key="1">
    <source>
        <dbReference type="EMBL" id="ATY62955.1"/>
    </source>
</evidence>
<protein>
    <submittedName>
        <fullName evidence="1">Kinase-like domain</fullName>
    </submittedName>
</protein>
<evidence type="ECO:0000313" key="2">
    <source>
        <dbReference type="Proteomes" id="UP000323067"/>
    </source>
</evidence>
<keyword evidence="1" id="KW-0418">Kinase</keyword>
<proteinExistence type="predicted"/>
<keyword evidence="1" id="KW-0808">Transferase</keyword>
<sequence>SFTEFPELREDFSVMVKRLVDWTNLEFGPGFQSATVDGWFNQIAPPVPTS</sequence>
<dbReference type="EMBL" id="CP023324">
    <property type="protein sequence ID" value="ATY62955.1"/>
    <property type="molecule type" value="Genomic_DNA"/>
</dbReference>
<gene>
    <name evidence="1" type="ORF">A9K55_008801</name>
</gene>
<accession>A0A2H4SIL9</accession>
<dbReference type="Proteomes" id="UP000323067">
    <property type="component" value="Chromosome vii"/>
</dbReference>
<dbReference type="GO" id="GO:0016301">
    <property type="term" value="F:kinase activity"/>
    <property type="evidence" value="ECO:0007669"/>
    <property type="project" value="UniProtKB-KW"/>
</dbReference>
<feature type="non-terminal residue" evidence="1">
    <location>
        <position position="1"/>
    </location>
</feature>
<dbReference type="AlphaFoldDB" id="A0A2H4SIL9"/>
<dbReference type="VEuPathDB" id="FungiDB:CCM_06510"/>
<organism evidence="1 2">
    <name type="scientific">Cordyceps militaris</name>
    <name type="common">Caterpillar fungus</name>
    <name type="synonym">Clavaria militaris</name>
    <dbReference type="NCBI Taxonomy" id="73501"/>
    <lineage>
        <taxon>Eukaryota</taxon>
        <taxon>Fungi</taxon>
        <taxon>Dikarya</taxon>
        <taxon>Ascomycota</taxon>
        <taxon>Pezizomycotina</taxon>
        <taxon>Sordariomycetes</taxon>
        <taxon>Hypocreomycetidae</taxon>
        <taxon>Hypocreales</taxon>
        <taxon>Cordycipitaceae</taxon>
        <taxon>Cordyceps</taxon>
    </lineage>
</organism>